<keyword evidence="3" id="KW-1185">Reference proteome</keyword>
<dbReference type="OrthoDB" id="4250758at2"/>
<accession>A0A4S5EUG1</accession>
<dbReference type="Proteomes" id="UP000305282">
    <property type="component" value="Unassembled WGS sequence"/>
</dbReference>
<feature type="region of interest" description="Disordered" evidence="1">
    <location>
        <begin position="59"/>
        <end position="78"/>
    </location>
</feature>
<gene>
    <name evidence="2" type="ORF">E7Y31_03320</name>
</gene>
<evidence type="ECO:0000313" key="2">
    <source>
        <dbReference type="EMBL" id="THJ75822.1"/>
    </source>
</evidence>
<organism evidence="2 3">
    <name type="scientific">Candidatus Frankia alpina</name>
    <dbReference type="NCBI Taxonomy" id="2699483"/>
    <lineage>
        <taxon>Bacteria</taxon>
        <taxon>Bacillati</taxon>
        <taxon>Actinomycetota</taxon>
        <taxon>Actinomycetes</taxon>
        <taxon>Frankiales</taxon>
        <taxon>Frankiaceae</taxon>
        <taxon>Frankia</taxon>
    </lineage>
</organism>
<sequence length="78" mass="7810">MVTAAVRSDIDALGDLVGMEPSLAAAAVKLAGEMDSGGGDGGRLLPALTRELRATLVALAGGRDQGDEDDDDDLASPD</sequence>
<dbReference type="AlphaFoldDB" id="A0A4S5EUG1"/>
<evidence type="ECO:0000256" key="1">
    <source>
        <dbReference type="SAM" id="MobiDB-lite"/>
    </source>
</evidence>
<proteinExistence type="predicted"/>
<evidence type="ECO:0000313" key="3">
    <source>
        <dbReference type="Proteomes" id="UP000305282"/>
    </source>
</evidence>
<feature type="compositionally biased region" description="Acidic residues" evidence="1">
    <location>
        <begin position="66"/>
        <end position="78"/>
    </location>
</feature>
<protein>
    <submittedName>
        <fullName evidence="2">Uncharacterized protein</fullName>
    </submittedName>
</protein>
<name>A0A4S5EUG1_9ACTN</name>
<dbReference type="EMBL" id="SSXH01000041">
    <property type="protein sequence ID" value="THJ75822.1"/>
    <property type="molecule type" value="Genomic_DNA"/>
</dbReference>
<reference evidence="2 3" key="1">
    <citation type="submission" date="2019-04" db="EMBL/GenBank/DDBJ databases">
        <title>Draft genome sequences for three unisolated Alnus-infective Frankia Sp+ strains, AgTrS, AiOr and AvVan, the first sequenced Frankia strains able to sporulate in-planta.</title>
        <authorList>
            <person name="Bethencourt L."/>
            <person name="Vautrin F."/>
            <person name="Taib N."/>
            <person name="Dubost A."/>
            <person name="Castro-Garcia L."/>
            <person name="Imbaud O."/>
            <person name="Abrouk D."/>
            <person name="Fournier P."/>
            <person name="Briolay J."/>
            <person name="Nguyen A."/>
            <person name="Normand P."/>
            <person name="Fernandez M.P."/>
            <person name="Brochier-Armanet C."/>
            <person name="Herrera-Belaroussi A."/>
        </authorList>
    </citation>
    <scope>NUCLEOTIDE SEQUENCE [LARGE SCALE GENOMIC DNA]</scope>
    <source>
        <strain evidence="2 3">AvVan</strain>
    </source>
</reference>
<comment type="caution">
    <text evidence="2">The sequence shown here is derived from an EMBL/GenBank/DDBJ whole genome shotgun (WGS) entry which is preliminary data.</text>
</comment>